<gene>
    <name evidence="4" type="ORF">O9G_002511</name>
</gene>
<dbReference type="InterPro" id="IPR044245">
    <property type="entry name" value="Spartan"/>
</dbReference>
<dbReference type="Proteomes" id="UP000030755">
    <property type="component" value="Unassembled WGS sequence"/>
</dbReference>
<dbReference type="STRING" id="988480.A0A075AZ15"/>
<proteinExistence type="predicted"/>
<dbReference type="GO" id="GO:0005634">
    <property type="term" value="C:nucleus"/>
    <property type="evidence" value="ECO:0007669"/>
    <property type="project" value="UniProtKB-SubCell"/>
</dbReference>
<accession>A0A075AZ15</accession>
<dbReference type="Pfam" id="PF22934">
    <property type="entry name" value="SPRTN_ZBD"/>
    <property type="match status" value="1"/>
</dbReference>
<feature type="domain" description="SprT-like" evidence="3">
    <location>
        <begin position="8"/>
        <end position="177"/>
    </location>
</feature>
<sequence>MDFMDPNPNIHDLFMQFNRKIFDNKLCSVEVKWSKRMTLCAGICVYQPRSKYCCIKLSEPLLKFRTRRDLVDTLLHEMIHAFLFVTENNTDHDGHGPNFQFLMNDINRKENTSISIYHNFRDEVSFYRTHIWRCNGKCRAMPPFYGYVKRSMNRKPQPADYWWKEHERTCGGEFQKISEPEKIKKVPKNVKKERARAKVKGDKTLDKFIHHTNKKSAPEIIEILSSDSDISGQKEDNNFIIID</sequence>
<dbReference type="GO" id="GO:0006974">
    <property type="term" value="P:DNA damage response"/>
    <property type="evidence" value="ECO:0007669"/>
    <property type="project" value="InterPro"/>
</dbReference>
<dbReference type="Pfam" id="PF10263">
    <property type="entry name" value="SprT-like"/>
    <property type="match status" value="1"/>
</dbReference>
<dbReference type="HOGENOM" id="CLU_083493_1_0_1"/>
<keyword evidence="2" id="KW-0539">Nucleus</keyword>
<evidence type="ECO:0000256" key="1">
    <source>
        <dbReference type="ARBA" id="ARBA00004123"/>
    </source>
</evidence>
<name>A0A075AZ15_ROZAC</name>
<dbReference type="AlphaFoldDB" id="A0A075AZ15"/>
<dbReference type="OMA" id="IWRCNGP"/>
<evidence type="ECO:0000313" key="4">
    <source>
        <dbReference type="EMBL" id="EPZ33799.1"/>
    </source>
</evidence>
<organism evidence="4 5">
    <name type="scientific">Rozella allomycis (strain CSF55)</name>
    <dbReference type="NCBI Taxonomy" id="988480"/>
    <lineage>
        <taxon>Eukaryota</taxon>
        <taxon>Fungi</taxon>
        <taxon>Fungi incertae sedis</taxon>
        <taxon>Cryptomycota</taxon>
        <taxon>Cryptomycota incertae sedis</taxon>
        <taxon>Rozella</taxon>
    </lineage>
</organism>
<reference evidence="4 5" key="1">
    <citation type="journal article" date="2013" name="Curr. Biol.">
        <title>Shared signatures of parasitism and phylogenomics unite Cryptomycota and microsporidia.</title>
        <authorList>
            <person name="James T.Y."/>
            <person name="Pelin A."/>
            <person name="Bonen L."/>
            <person name="Ahrendt S."/>
            <person name="Sain D."/>
            <person name="Corradi N."/>
            <person name="Stajich J.E."/>
        </authorList>
    </citation>
    <scope>NUCLEOTIDE SEQUENCE [LARGE SCALE GENOMIC DNA]</scope>
    <source>
        <strain evidence="4 5">CSF55</strain>
    </source>
</reference>
<protein>
    <submittedName>
        <fullName evidence="4">SprT-like domain-containing protein</fullName>
    </submittedName>
</protein>
<comment type="subcellular location">
    <subcellularLocation>
        <location evidence="1">Nucleus</location>
    </subcellularLocation>
</comment>
<dbReference type="PANTHER" id="PTHR21220">
    <property type="entry name" value="DNA-DEPENDENT METALLOPROTEASE SPRTN"/>
    <property type="match status" value="1"/>
</dbReference>
<keyword evidence="5" id="KW-1185">Reference proteome</keyword>
<dbReference type="SMART" id="SM00731">
    <property type="entry name" value="SprT"/>
    <property type="match status" value="1"/>
</dbReference>
<dbReference type="OrthoDB" id="5236983at2759"/>
<dbReference type="GO" id="GO:0004222">
    <property type="term" value="F:metalloendopeptidase activity"/>
    <property type="evidence" value="ECO:0007669"/>
    <property type="project" value="InterPro"/>
</dbReference>
<evidence type="ECO:0000256" key="2">
    <source>
        <dbReference type="ARBA" id="ARBA00023242"/>
    </source>
</evidence>
<dbReference type="EMBL" id="KE561038">
    <property type="protein sequence ID" value="EPZ33799.1"/>
    <property type="molecule type" value="Genomic_DNA"/>
</dbReference>
<dbReference type="GO" id="GO:0003697">
    <property type="term" value="F:single-stranded DNA binding"/>
    <property type="evidence" value="ECO:0007669"/>
    <property type="project" value="InterPro"/>
</dbReference>
<dbReference type="GO" id="GO:0031593">
    <property type="term" value="F:polyubiquitin modification-dependent protein binding"/>
    <property type="evidence" value="ECO:0007669"/>
    <property type="project" value="TreeGrafter"/>
</dbReference>
<evidence type="ECO:0000313" key="5">
    <source>
        <dbReference type="Proteomes" id="UP000030755"/>
    </source>
</evidence>
<dbReference type="InterPro" id="IPR006640">
    <property type="entry name" value="SprT-like_domain"/>
</dbReference>
<dbReference type="PANTHER" id="PTHR21220:SF0">
    <property type="entry name" value="DNA-DEPENDENT METALLOPROTEASE SPRTN"/>
    <property type="match status" value="1"/>
</dbReference>
<evidence type="ECO:0000259" key="3">
    <source>
        <dbReference type="SMART" id="SM00731"/>
    </source>
</evidence>
<dbReference type="InterPro" id="IPR055220">
    <property type="entry name" value="SPRTN_ZBD"/>
</dbReference>